<sequence>MTRRDSQPPRIRKIDLPDASQHNVTFYESSFFKQHDGFSSQQAELPTPQEVLARSRDGIGGVVKFEFLGLAVKSGPSDVLNFEEAQAMMAIRRAYSHGEVPVPEVFGWKTHETRRFIYMSLIEGKTLREAWDDLSTADKKEICAQLSKVVSLLRSIEQDPAERQYIGSVSGGVVQDRFFRVDYEKGPFYDIKSFNDWLLVAATRQTPGPNGEIDTNEFYRSLLPDIGEIYFTHGDISLGNVIISNASGTWQIVGLIDWEQAGWYPDFWEYYKMCSGVEYNHEWREAEWIDAVLSPINNDTMDAIAAYFSWRQP</sequence>
<organism evidence="2 3">
    <name type="scientific">Cercospora berteroae</name>
    <dbReference type="NCBI Taxonomy" id="357750"/>
    <lineage>
        <taxon>Eukaryota</taxon>
        <taxon>Fungi</taxon>
        <taxon>Dikarya</taxon>
        <taxon>Ascomycota</taxon>
        <taxon>Pezizomycotina</taxon>
        <taxon>Dothideomycetes</taxon>
        <taxon>Dothideomycetidae</taxon>
        <taxon>Mycosphaerellales</taxon>
        <taxon>Mycosphaerellaceae</taxon>
        <taxon>Cercospora</taxon>
    </lineage>
</organism>
<dbReference type="InterPro" id="IPR011009">
    <property type="entry name" value="Kinase-like_dom_sf"/>
</dbReference>
<feature type="domain" description="Aminoglycoside phosphotransferase" evidence="1">
    <location>
        <begin position="80"/>
        <end position="289"/>
    </location>
</feature>
<evidence type="ECO:0000259" key="1">
    <source>
        <dbReference type="Pfam" id="PF01636"/>
    </source>
</evidence>
<dbReference type="OrthoDB" id="5404599at2759"/>
<accession>A0A2S6BWX9</accession>
<dbReference type="EMBL" id="PNEN01001729">
    <property type="protein sequence ID" value="PPJ51969.1"/>
    <property type="molecule type" value="Genomic_DNA"/>
</dbReference>
<reference evidence="3" key="1">
    <citation type="journal article" date="2017" name="bioRxiv">
        <title>Conservation of a gene cluster reveals novel cercosporin biosynthetic mechanisms and extends production to the genus Colletotrichum.</title>
        <authorList>
            <person name="de Jonge R."/>
            <person name="Ebert M.K."/>
            <person name="Huitt-Roehl C.R."/>
            <person name="Pal P."/>
            <person name="Suttle J.C."/>
            <person name="Spanner R.E."/>
            <person name="Neubauer J.D."/>
            <person name="Jurick W.M.II."/>
            <person name="Stott K.A."/>
            <person name="Secor G.A."/>
            <person name="Thomma B.P.H.J."/>
            <person name="Van de Peer Y."/>
            <person name="Townsend C.A."/>
            <person name="Bolton M.D."/>
        </authorList>
    </citation>
    <scope>NUCLEOTIDE SEQUENCE [LARGE SCALE GENOMIC DNA]</scope>
    <source>
        <strain evidence="3">CBS538.71</strain>
    </source>
</reference>
<dbReference type="Proteomes" id="UP000237631">
    <property type="component" value="Unassembled WGS sequence"/>
</dbReference>
<dbReference type="AlphaFoldDB" id="A0A2S6BWX9"/>
<dbReference type="InterPro" id="IPR051678">
    <property type="entry name" value="AGP_Transferase"/>
</dbReference>
<dbReference type="Gene3D" id="3.90.1200.10">
    <property type="match status" value="1"/>
</dbReference>
<gene>
    <name evidence="2" type="ORF">CBER1_10085</name>
</gene>
<dbReference type="SUPFAM" id="SSF56112">
    <property type="entry name" value="Protein kinase-like (PK-like)"/>
    <property type="match status" value="1"/>
</dbReference>
<dbReference type="STRING" id="357750.A0A2S6BWX9"/>
<protein>
    <recommendedName>
        <fullName evidence="1">Aminoglycoside phosphotransferase domain-containing protein</fullName>
    </recommendedName>
</protein>
<evidence type="ECO:0000313" key="3">
    <source>
        <dbReference type="Proteomes" id="UP000237631"/>
    </source>
</evidence>
<dbReference type="Pfam" id="PF01636">
    <property type="entry name" value="APH"/>
    <property type="match status" value="1"/>
</dbReference>
<dbReference type="PANTHER" id="PTHR21310:SF54">
    <property type="entry name" value="AMINOGLYCOSIDE PHOSPHOTRANSFERASE DOMAIN-CONTAINING PROTEIN"/>
    <property type="match status" value="1"/>
</dbReference>
<name>A0A2S6BWX9_9PEZI</name>
<comment type="caution">
    <text evidence="2">The sequence shown here is derived from an EMBL/GenBank/DDBJ whole genome shotgun (WGS) entry which is preliminary data.</text>
</comment>
<proteinExistence type="predicted"/>
<keyword evidence="3" id="KW-1185">Reference proteome</keyword>
<dbReference type="PANTHER" id="PTHR21310">
    <property type="entry name" value="AMINOGLYCOSIDE PHOSPHOTRANSFERASE-RELATED-RELATED"/>
    <property type="match status" value="1"/>
</dbReference>
<dbReference type="InterPro" id="IPR002575">
    <property type="entry name" value="Aminoglycoside_PTrfase"/>
</dbReference>
<evidence type="ECO:0000313" key="2">
    <source>
        <dbReference type="EMBL" id="PPJ51969.1"/>
    </source>
</evidence>